<keyword evidence="3" id="KW-1185">Reference proteome</keyword>
<dbReference type="Gene3D" id="3.30.1340.30">
    <property type="match status" value="1"/>
</dbReference>
<name>A0A316AMQ5_9BACT</name>
<feature type="domain" description="BON" evidence="1">
    <location>
        <begin position="79"/>
        <end position="146"/>
    </location>
</feature>
<comment type="caution">
    <text evidence="2">The sequence shown here is derived from an EMBL/GenBank/DDBJ whole genome shotgun (WGS) entry which is preliminary data.</text>
</comment>
<dbReference type="OrthoDB" id="962893at2"/>
<dbReference type="PROSITE" id="PS50914">
    <property type="entry name" value="BON"/>
    <property type="match status" value="1"/>
</dbReference>
<reference evidence="2 3" key="1">
    <citation type="submission" date="2018-03" db="EMBL/GenBank/DDBJ databases">
        <title>Genomic Encyclopedia of Archaeal and Bacterial Type Strains, Phase II (KMG-II): from individual species to whole genera.</title>
        <authorList>
            <person name="Goeker M."/>
        </authorList>
    </citation>
    <scope>NUCLEOTIDE SEQUENCE [LARGE SCALE GENOMIC DNA]</scope>
    <source>
        <strain evidence="2 3">DSM 100346</strain>
    </source>
</reference>
<dbReference type="InterPro" id="IPR007055">
    <property type="entry name" value="BON_dom"/>
</dbReference>
<evidence type="ECO:0000313" key="3">
    <source>
        <dbReference type="Proteomes" id="UP000245880"/>
    </source>
</evidence>
<protein>
    <submittedName>
        <fullName evidence="2">Osmotically-inducible protein OsmY</fullName>
    </submittedName>
</protein>
<organism evidence="2 3">
    <name type="scientific">Dyadobacter jejuensis</name>
    <dbReference type="NCBI Taxonomy" id="1082580"/>
    <lineage>
        <taxon>Bacteria</taxon>
        <taxon>Pseudomonadati</taxon>
        <taxon>Bacteroidota</taxon>
        <taxon>Cytophagia</taxon>
        <taxon>Cytophagales</taxon>
        <taxon>Spirosomataceae</taxon>
        <taxon>Dyadobacter</taxon>
    </lineage>
</organism>
<sequence length="155" mass="17855">MKTLFEIRAEIMQQIWDHESLGEITERVKVVLDGKLVLITGQFKNYEQKRMLLDIVSGYPQMQILCDATVEMDMRESEADSRLKEIVMQALKDGQGDYHKVRLRVSEGRVFLDGMVRSSKDRKIIQDQIDQIPGVRSIFNNLTFPCESVRMSAAS</sequence>
<accession>A0A316AMQ5</accession>
<evidence type="ECO:0000259" key="1">
    <source>
        <dbReference type="PROSITE" id="PS50914"/>
    </source>
</evidence>
<dbReference type="Pfam" id="PF04972">
    <property type="entry name" value="BON"/>
    <property type="match status" value="1"/>
</dbReference>
<dbReference type="EMBL" id="QGDT01000003">
    <property type="protein sequence ID" value="PWJ59055.1"/>
    <property type="molecule type" value="Genomic_DNA"/>
</dbReference>
<dbReference type="Proteomes" id="UP000245880">
    <property type="component" value="Unassembled WGS sequence"/>
</dbReference>
<dbReference type="AlphaFoldDB" id="A0A316AMQ5"/>
<evidence type="ECO:0000313" key="2">
    <source>
        <dbReference type="EMBL" id="PWJ59055.1"/>
    </source>
</evidence>
<proteinExistence type="predicted"/>
<dbReference type="RefSeq" id="WP_109673955.1">
    <property type="nucleotide sequence ID" value="NZ_QGDT01000003.1"/>
</dbReference>
<gene>
    <name evidence="2" type="ORF">CLV98_103428</name>
</gene>